<reference evidence="3" key="1">
    <citation type="submission" date="2025-08" db="UniProtKB">
        <authorList>
            <consortium name="RefSeq"/>
        </authorList>
    </citation>
    <scope>IDENTIFICATION</scope>
</reference>
<protein>
    <submittedName>
        <fullName evidence="3">Uncharacterized protein LOC109504942</fullName>
    </submittedName>
</protein>
<organism evidence="2 3">
    <name type="scientific">Elaeis guineensis var. tenera</name>
    <name type="common">Oil palm</name>
    <dbReference type="NCBI Taxonomy" id="51953"/>
    <lineage>
        <taxon>Eukaryota</taxon>
        <taxon>Viridiplantae</taxon>
        <taxon>Streptophyta</taxon>
        <taxon>Embryophyta</taxon>
        <taxon>Tracheophyta</taxon>
        <taxon>Spermatophyta</taxon>
        <taxon>Magnoliopsida</taxon>
        <taxon>Liliopsida</taxon>
        <taxon>Arecaceae</taxon>
        <taxon>Arecoideae</taxon>
        <taxon>Cocoseae</taxon>
        <taxon>Elaeidinae</taxon>
        <taxon>Elaeis</taxon>
    </lineage>
</organism>
<accession>A0A6J0PAK8</accession>
<gene>
    <name evidence="3" type="primary">LOC109504942</name>
</gene>
<feature type="compositionally biased region" description="Basic and acidic residues" evidence="1">
    <location>
        <begin position="65"/>
        <end position="77"/>
    </location>
</feature>
<dbReference type="KEGG" id="egu:109504942"/>
<dbReference type="GeneID" id="109504942"/>
<dbReference type="Proteomes" id="UP000504607">
    <property type="component" value="Unplaced"/>
</dbReference>
<name>A0A6J0PAK8_ELAGV</name>
<feature type="compositionally biased region" description="Basic residues" evidence="1">
    <location>
        <begin position="99"/>
        <end position="109"/>
    </location>
</feature>
<dbReference type="InParanoid" id="A0A6J0PAK8"/>
<evidence type="ECO:0000313" key="2">
    <source>
        <dbReference type="Proteomes" id="UP000504607"/>
    </source>
</evidence>
<keyword evidence="2" id="KW-1185">Reference proteome</keyword>
<evidence type="ECO:0000256" key="1">
    <source>
        <dbReference type="SAM" id="MobiDB-lite"/>
    </source>
</evidence>
<evidence type="ECO:0000313" key="3">
    <source>
        <dbReference type="RefSeq" id="XP_019702022.1"/>
    </source>
</evidence>
<dbReference type="AlphaFoldDB" id="A0A6J0PAK8"/>
<dbReference type="RefSeq" id="XP_019702022.1">
    <property type="nucleotide sequence ID" value="XM_019846463.2"/>
</dbReference>
<sequence length="141" mass="15977">MLHELKLLSKVLDHPSSGDMKSMPTIEEVCAKLQELRPRLQPFMDLLFPLKEQGKQEDQQSAQKFPEEIVSIDRRGTDSAVVETTADSGNLHLAETMNKKSRKKIKSKPPKQTTGERKGEAGSGNHKGKDTRKSEKRRKRK</sequence>
<proteinExistence type="predicted"/>
<feature type="region of interest" description="Disordered" evidence="1">
    <location>
        <begin position="52"/>
        <end position="141"/>
    </location>
</feature>